<reference evidence="7" key="1">
    <citation type="submission" date="2019-11" db="EMBL/GenBank/DDBJ databases">
        <authorList>
            <person name="Kojima H."/>
        </authorList>
    </citation>
    <scope>NUCLEOTIDE SEQUENCE</scope>
    <source>
        <strain evidence="7">H1576</strain>
    </source>
</reference>
<evidence type="ECO:0000256" key="2">
    <source>
        <dbReference type="ARBA" id="ARBA00022737"/>
    </source>
</evidence>
<dbReference type="GO" id="GO:0030001">
    <property type="term" value="P:metal ion transport"/>
    <property type="evidence" value="ECO:0007669"/>
    <property type="project" value="TreeGrafter"/>
</dbReference>
<dbReference type="InterPro" id="IPR038081">
    <property type="entry name" value="CalX-like_sf"/>
</dbReference>
<dbReference type="NCBIfam" id="NF033510">
    <property type="entry name" value="Ca_tandemer"/>
    <property type="match status" value="23"/>
</dbReference>
<dbReference type="InterPro" id="IPR051171">
    <property type="entry name" value="CaCA"/>
</dbReference>
<protein>
    <submittedName>
        <fullName evidence="7">Ig-like domain-containing protein</fullName>
    </submittedName>
</protein>
<dbReference type="InterPro" id="IPR046779">
    <property type="entry name" value="LapA_adhesin_dom"/>
</dbReference>
<dbReference type="RefSeq" id="WP_207562412.1">
    <property type="nucleotide sequence ID" value="NZ_CP046072.1"/>
</dbReference>
<dbReference type="InterPro" id="IPR049826">
    <property type="entry name" value="Ig-like_ice"/>
</dbReference>
<dbReference type="Proteomes" id="UP000671852">
    <property type="component" value="Chromosome"/>
</dbReference>
<sequence>MKASIGKVTELEGTFFAQDKSGEIFKLKVGDSITEGMLVYGASDNSSSASLKISMQNVEEPIVLSGLDKQLFDLSIIEDAGLEEAVSPDSVNLALDESIYADSDNPDAKVGEDTEEDETAAGEDQAAVGHSFSDTFADRDAAEVDINSDLRGAEFPQEELITRTDGERIQTRNSISLSGTALVEEGEISSYTLELQKAPTVDMVVTINISDITTNGDILNTSIEVIIPAGSSTISFAINNLDDMIKENSEDYRVTIVGTTNGGFDSISIENPEVITTIIDEITPSEEDTTRLTLSDISVSEGSSNATIEASLNHAPVESPLVIALDNGATITFEVGQRVATSTPFAIQGDDVYIDGEVITLAATVTSGGAEFENLVTTDTATVTVVDTIDTTTLSLSGATTANEGDTPIYTVSVDNAPLEDMTVDITYSYTSASTGDIVTNTNQVTILKDTNSVDFNLDIVDDNIAENAETFDVTISNPSQGSFENVVIGNSTVTTTILGNDTPSISINDVIVNEDDGTMTFTVTLSNPSNLPVSVDYASVDGTATAGLDYTATSGSLTFNPGVLTQTITVTVNDDFINEGSETLDMVLSNPSNATISDNTGLGIITDEPTPSTADTISVTLSGDTAVTEGGTASYTVTLSENAITPMDVVVTTGHVTTENGDLIPATITVTIPANSNSVNFTVDNIDDSYAEGDETYKVELSGITTGGGFEAVNVDTTPVNTVISDNTTPGTESDTDVVKVTLSGAETVAEGADATYTITLDEPTATPMQVEVQTGHVTTDDGDLVPTTMMVDIPANTSSVNFTVSNNQDAIAEGNEDYTVALTGVTTGGGFETTNVNTNPVTTTITDDDVLSISINNVTVNEDAGTMTFIVSLSKVSATDTTFDYASADSASALAGSDYTAVTGSGIITAGATTTTITVPVIDDYIAENPETFLMNLSNVTPGVVVADGQGVGTITDEPTADAADTVTLNIAGTTDVNEGDGATYTVTTDKAVITDMSVDVTYSFTSAESGDIITNTTTVTIPAGSTAAPTFSVATVDDVYAEGDEVYNVTISNPQGGGVEKVVIGTATVATTIHDDATPGTETTTDTALVSITGASDVNEGDSSVYTVAVDSPTTSPLNVDITYSFTSAQSGDIATNTVSVTIPANSSSVDFSIATIDDVYAEGDEVYNVTISNPVGGGFENVAVDATADTVATTIHDNTTPGTESDDEVVNVVLSGVTTVIEGGSATYTITLDEPTATAMDVEVQTGHSTTDDGDLVPTTMTVTIAAGDSSVNFNVLNTNDSITEGNEDYTVTLTGTTTGGGFETTNVNTTPVTTTIIDDEGKPSLTINDVTVDEDAGSMTFTVTLSNPTTENVTFDYASADDSALDGADYTAVSGLGTITAGTTTTTITVPITDDYISEANETFTMNLSNASLNAVIADAQGIGTITDEAVPTNPEDTLTLTLSGDANVEESGAATYTVTADKAPSTDLTVSIITGHTTTEDGDYVALSTTVTIPANQMSVDFTVQTNDDAYAEGAEDYTVTMSNPIGGGVEAVALGNTEVTTTITDEVSPASEDTATVSISGSSTVVEGNTATYTVSVDKTPITDLNVDITTGHITTQDGDYVAVTKTVTIVAGTTSATFTVDTTDDALAETTEDFKASITGVNGGGFENTIIGVASVTTAITDETNDADKDIGAELSISGATSTNEGESVIYTVTATAPVVEAMDVELTITEITTNGDIQAKVVTVTIPVGETTATYTVENVDDTIKEIPEDYKIAISNNSNGGFEVVTLGISEIITTINDNDITASITLDTEITADDVINAAESGQNIAITGVVGGDVQVGDTVTLVINNVTSTGLVTDNGTNLVFSIDVAGSDLAADGDRTIDASVTTTDAAGNTATATDTEDYTVDTAITASITLDTEITADDVINAAESGQNIAITGVVGGDVQVGDTVTLVINNVTSTGLVTDNGTNLVFSIDVAGSDLAADGDRTIDASVTTTDAAGNTATATDTEDYTVDTAITASITLDTEITADDVINAAESGQNIAITGVVGGDVQVGDTVTLVINNVTSTGLVTDNGTNLVFSIDVAGSDLAADGDRTIDASVTTTDAAGNTATATDTEDYTVDTAITASITLDTEITADDVINAAESGQNIAITGVVGGDVQVGDTVTLVINNVTSTGLVTDNGTNLVFSIDVAGSDLAADGDRTIDASVTTTDAAGNTATATDTEDYTVDTAITASITLDTEITADDVINAAESGQNIAITGVVGGDVQVGDTVTLVINNVTSTGLVTDNGTNLVFSIDVAGSDLAADGDRTIDASVTTTDAAGNTATATDTEDYTVDTAITASITLDTEITADDVINAAESGQNIAITGVVGGDVQVGDTVTLVINNVTSTGLVTDNGTNLVFSIDVAGSDLAADGDRTIDASVTTTDAAGNTATATDTEDYTVDTAITASITLDTEITADDVINAAESGQNIAITGVVGGDVQVGDTVTLVINNVTSTGLVTDNGTNLVFSIDVAGSDLAADGDRTIDASVTTTDAAGNTATATDTEDYTVDTAITASITLDTEITADDVINAAESGQNIAITGVVGGDVQVGDTVTLVINNVTSTGLVTDNGTNLVFSIDVAGSDLAADGDRTIDASVTTTDAAGNTATATDTEDYTVDTAITASITLDTEITADDVINAAESGQNIAITGVVGGDVQVGDTVTLVINNVTSTGLVTDNGTNLVFSIDVAGSDLAADGDRTIDASVTTTDAAGNTATATDTEDYTVDTAITASITLDTEITADDVINAAESGQNIAITGVVGGDVQVGDTVTLVINNVTSTGLVTDNGTNLVFSIDVAGSDLAADGDRTIDASVTTTDAAGNTATATDTEDYTVDTAITASITLDTEITADDVINAAESGQNIAITGVVGGDVQVGDTVTLVINNVTSTGLVTDNGTNLVFSIDVAGSDLAADGDRTIDASVTTTDAAGNTATATDTEDYTVDTAITASITLDTEITADDVINAAESGQNIAITGVVGGDVQVGDTVTLVINNVTSTGLVTDNGTNLVFSIDVAGSDLAADGDRTIDASVTTTDAAGNTATATDTEDYTVDTAITASITLDTEITADDVINAAESGQNIAITGVVGGDVQVGDTVTLVINNVTSTGLVTDNGTNLVFSIDVAGSDLAADGDRTIDASVTTTDAAGNTATATDTEDYTVDTAITASITLDTEITADDVINAAESGQNIAITGVVGGDVQVGDTVTLVINNVTSTGLVTDNGTNLVFSIDVAGSDLAADGDRTIDASVTTTDAAGNTATATDTEDYTVDTAITASITLDTEITADDVINAAESGQNIAITGVVGGDVQVGDTVTLVINNVTSTGLVTDNGTNLVFSIDVAGSDLAADGDRTIDASVTTTDAAGNTATATDTEDYTVDTAITASITLDTEITADDVINAAESGQNIAITGVVGGDVQVGDTVTLVINNVTSTGLVTDNGTNLVFSIDVAGSDLAADGDRTIDASVTTTDAAGNTATATDTEDYTVDTAITASITLDTEITADDVINAAESGQNIAITGVVGGDVQVGDTVTLVINNVTSTGLVTDNGTNLVFSIDVAGSDLAADGDRTIDASVTTTDAAGNTATATDTEDYTVDTAITASITLDTEITADDVINAAESGQNIAITGVVGGDVQVGDTVTLVINNVTSTGLVTDNGTNLVFSIDVAGSDLAADGDRTIDASVTTTDAAGNTATATDTEDYTVDTAITASITLDTEITADDVINAAESGQNIAITGVVGGDVQVGDTVTLVINNVTSTGLVTDNGTNLVFSIDVAGSDLAADGDRTIDASVTTTDAAGNTATATDTEDYTVDTAITASITLDTEITADDVINAAESGQNIAITGVVGGDVQVGDTVTLVINNVTSTGLVTDNGTNLVFSIDVAGSDLAADGDRTIDASVTTTDAAGNTATATDTEDYTVDTAITASITLDTEITADDVINAAESGQNIAITGVVGGDVQVGDTVTLVINNVTSTGLVTDNGTNLVFSIDVAGSDLAADGDRTIDASVTTTDAAGNTATATDTEDYTVDTAITASITLDTEITADDVINAAESGQNIAITGVVGGDVQVGDTVTLVINNVTSTGLVTDNGTNLVFSIDVAGSDLAADGDRTIDASVTTTDAAGNTATATDTEDYTVDTAITASITLDTEITADDVINAAESGQNIAITGVVGGDVQVGDTVTLVINNVTSTGLVTDNGTNLVFSIDVAGSDLAADGDRTIDASVQHCNALV</sequence>
<dbReference type="GO" id="GO:0007154">
    <property type="term" value="P:cell communication"/>
    <property type="evidence" value="ECO:0007669"/>
    <property type="project" value="InterPro"/>
</dbReference>
<reference evidence="7" key="2">
    <citation type="submission" date="2021-04" db="EMBL/GenBank/DDBJ databases">
        <title>Isolation and characterization of a novel species of the genus Sulfurimonas.</title>
        <authorList>
            <person name="Fukui M."/>
        </authorList>
    </citation>
    <scope>NUCLEOTIDE SEQUENCE</scope>
    <source>
        <strain evidence="7">H1576</strain>
    </source>
</reference>
<feature type="domain" description="Calx-beta" evidence="6">
    <location>
        <begin position="843"/>
        <end position="940"/>
    </location>
</feature>
<dbReference type="PANTHER" id="PTHR11878">
    <property type="entry name" value="SODIUM/CALCIUM EXCHANGER"/>
    <property type="match status" value="1"/>
</dbReference>
<dbReference type="NCBIfam" id="NF012196">
    <property type="entry name" value="Ig_like_ice"/>
    <property type="match status" value="23"/>
</dbReference>
<gene>
    <name evidence="7" type="ORF">GJV85_03100</name>
</gene>
<evidence type="ECO:0000259" key="6">
    <source>
        <dbReference type="SMART" id="SM00237"/>
    </source>
</evidence>
<dbReference type="Gene3D" id="2.60.40.2030">
    <property type="match status" value="12"/>
</dbReference>
<evidence type="ECO:0000313" key="7">
    <source>
        <dbReference type="EMBL" id="QSZ41140.1"/>
    </source>
</evidence>
<dbReference type="SUPFAM" id="SSF141072">
    <property type="entry name" value="CalX-like"/>
    <property type="match status" value="13"/>
</dbReference>
<dbReference type="InterPro" id="IPR013783">
    <property type="entry name" value="Ig-like_fold"/>
</dbReference>
<evidence type="ECO:0000256" key="1">
    <source>
        <dbReference type="ARBA" id="ARBA00022729"/>
    </source>
</evidence>
<dbReference type="PANTHER" id="PTHR11878:SF65">
    <property type="entry name" value="NA_CA-EXCHANGE PROTEIN, ISOFORM G"/>
    <property type="match status" value="1"/>
</dbReference>
<evidence type="ECO:0000256" key="3">
    <source>
        <dbReference type="ARBA" id="ARBA00022837"/>
    </source>
</evidence>
<dbReference type="Gene3D" id="2.60.40.10">
    <property type="entry name" value="Immunoglobulins"/>
    <property type="match status" value="23"/>
</dbReference>
<keyword evidence="4" id="KW-0813">Transport</keyword>
<evidence type="ECO:0000256" key="5">
    <source>
        <dbReference type="SAM" id="MobiDB-lite"/>
    </source>
</evidence>
<keyword evidence="2" id="KW-0677">Repeat</keyword>
<feature type="domain" description="Calx-beta" evidence="6">
    <location>
        <begin position="1317"/>
        <end position="1414"/>
    </location>
</feature>
<dbReference type="Pfam" id="PF20579">
    <property type="entry name" value="LapA"/>
    <property type="match status" value="7"/>
</dbReference>
<dbReference type="KEGG" id="saqt:GJV85_03100"/>
<proteinExistence type="predicted"/>
<organism evidence="7 8">
    <name type="scientific">Sulfurimonas aquatica</name>
    <dbReference type="NCBI Taxonomy" id="2672570"/>
    <lineage>
        <taxon>Bacteria</taxon>
        <taxon>Pseudomonadati</taxon>
        <taxon>Campylobacterota</taxon>
        <taxon>Epsilonproteobacteria</taxon>
        <taxon>Campylobacterales</taxon>
        <taxon>Sulfurimonadaceae</taxon>
        <taxon>Sulfurimonas</taxon>
    </lineage>
</organism>
<keyword evidence="1" id="KW-0732">Signal</keyword>
<evidence type="ECO:0000256" key="4">
    <source>
        <dbReference type="ARBA" id="ARBA00023065"/>
    </source>
</evidence>
<dbReference type="EMBL" id="CP046072">
    <property type="protein sequence ID" value="QSZ41140.1"/>
    <property type="molecule type" value="Genomic_DNA"/>
</dbReference>
<name>A0A975AZ32_9BACT</name>
<dbReference type="GO" id="GO:0016020">
    <property type="term" value="C:membrane"/>
    <property type="evidence" value="ECO:0007669"/>
    <property type="project" value="InterPro"/>
</dbReference>
<keyword evidence="8" id="KW-1185">Reference proteome</keyword>
<dbReference type="SMART" id="SM00237">
    <property type="entry name" value="Calx_beta"/>
    <property type="match status" value="6"/>
</dbReference>
<feature type="domain" description="Calx-beta" evidence="6">
    <location>
        <begin position="494"/>
        <end position="590"/>
    </location>
</feature>
<feature type="region of interest" description="Disordered" evidence="5">
    <location>
        <begin position="102"/>
        <end position="130"/>
    </location>
</feature>
<evidence type="ECO:0000313" key="8">
    <source>
        <dbReference type="Proteomes" id="UP000671852"/>
    </source>
</evidence>
<dbReference type="Pfam" id="PF03160">
    <property type="entry name" value="Calx-beta"/>
    <property type="match status" value="3"/>
</dbReference>
<dbReference type="InterPro" id="IPR003644">
    <property type="entry name" value="Calx_beta"/>
</dbReference>
<keyword evidence="3" id="KW-0106">Calcium</keyword>
<feature type="domain" description="Calx-beta" evidence="6">
    <location>
        <begin position="1203"/>
        <end position="1299"/>
    </location>
</feature>
<accession>A0A975AZ32</accession>
<feature type="domain" description="Calx-beta" evidence="6">
    <location>
        <begin position="1434"/>
        <end position="1529"/>
    </location>
</feature>
<keyword evidence="4" id="KW-0406">Ion transport</keyword>
<feature type="domain" description="Calx-beta" evidence="6">
    <location>
        <begin position="607"/>
        <end position="703"/>
    </location>
</feature>